<dbReference type="VEuPathDB" id="VectorBase:BGLB022605"/>
<name>A0A2C9KR58_BIOGL</name>
<evidence type="ECO:0000313" key="4">
    <source>
        <dbReference type="EnsemblMetazoa" id="BGLB022605-PA"/>
    </source>
</evidence>
<dbReference type="KEGG" id="bgt:106062828"/>
<evidence type="ECO:0000256" key="2">
    <source>
        <dbReference type="SAM" id="Phobius"/>
    </source>
</evidence>
<protein>
    <submittedName>
        <fullName evidence="4">Uncharacterized protein</fullName>
    </submittedName>
</protein>
<dbReference type="RefSeq" id="XP_013076588.2">
    <property type="nucleotide sequence ID" value="XM_013221134.2"/>
</dbReference>
<keyword evidence="2" id="KW-1133">Transmembrane helix</keyword>
<accession>A0A2C9KR58</accession>
<feature type="region of interest" description="Disordered" evidence="1">
    <location>
        <begin position="274"/>
        <end position="304"/>
    </location>
</feature>
<proteinExistence type="predicted"/>
<feature type="compositionally biased region" description="Basic and acidic residues" evidence="1">
    <location>
        <begin position="277"/>
        <end position="302"/>
    </location>
</feature>
<keyword evidence="2" id="KW-0812">Transmembrane</keyword>
<reference evidence="4" key="1">
    <citation type="submission" date="2020-05" db="UniProtKB">
        <authorList>
            <consortium name="EnsemblMetazoa"/>
        </authorList>
    </citation>
    <scope>IDENTIFICATION</scope>
    <source>
        <strain evidence="4">BB02</strain>
    </source>
</reference>
<evidence type="ECO:0000256" key="1">
    <source>
        <dbReference type="SAM" id="MobiDB-lite"/>
    </source>
</evidence>
<keyword evidence="3" id="KW-0732">Signal</keyword>
<gene>
    <name evidence="4" type="primary">106062828</name>
</gene>
<organism evidence="4 5">
    <name type="scientific">Biomphalaria glabrata</name>
    <name type="common">Bloodfluke planorb</name>
    <name type="synonym">Freshwater snail</name>
    <dbReference type="NCBI Taxonomy" id="6526"/>
    <lineage>
        <taxon>Eukaryota</taxon>
        <taxon>Metazoa</taxon>
        <taxon>Spiralia</taxon>
        <taxon>Lophotrochozoa</taxon>
        <taxon>Mollusca</taxon>
        <taxon>Gastropoda</taxon>
        <taxon>Heterobranchia</taxon>
        <taxon>Euthyneura</taxon>
        <taxon>Panpulmonata</taxon>
        <taxon>Hygrophila</taxon>
        <taxon>Lymnaeoidea</taxon>
        <taxon>Planorbidae</taxon>
        <taxon>Biomphalaria</taxon>
    </lineage>
</organism>
<sequence>MAISGLSKRIQGFILLMVVGVTVSQNTSVATAAANVNNVTGTTEVSTTSTLPTTTTANPVNADVTTGKKNGKIVNYLKGVVLNLTVTEQPWHGFTIQFDEDLLASWLECLNDDKTTRCATETEHVYGSDYVHTANLTVSDKSSDTSKFIFRCALQDQRYIQEKGELLCTRSNLTCDDTFDACKLSSNDKSAIFLWDASQVTEFGHDPEVVQRICGDVCESGQDDDETVAEAVSRVPIFIWIIVGVVGAILLISLIVLIVLLCCIRRQKKKKGSKTLSDQHDQVEKRSSKFLREEDPSDELRIADNSQVSPIGFVELSELDKSQKKVTSAEAKDENVEHRSSKNIKADGDGKL</sequence>
<feature type="signal peptide" evidence="3">
    <location>
        <begin position="1"/>
        <end position="24"/>
    </location>
</feature>
<feature type="chain" id="PRO_5013130044" evidence="3">
    <location>
        <begin position="25"/>
        <end position="352"/>
    </location>
</feature>
<dbReference type="OrthoDB" id="10328433at2759"/>
<dbReference type="Proteomes" id="UP000076420">
    <property type="component" value="Unassembled WGS sequence"/>
</dbReference>
<evidence type="ECO:0000313" key="5">
    <source>
        <dbReference type="Proteomes" id="UP000076420"/>
    </source>
</evidence>
<keyword evidence="2" id="KW-0472">Membrane</keyword>
<feature type="transmembrane region" description="Helical" evidence="2">
    <location>
        <begin position="237"/>
        <end position="264"/>
    </location>
</feature>
<dbReference type="EnsemblMetazoa" id="BGLB022605-RA">
    <property type="protein sequence ID" value="BGLB022605-PA"/>
    <property type="gene ID" value="BGLB022605"/>
</dbReference>
<evidence type="ECO:0000256" key="3">
    <source>
        <dbReference type="SAM" id="SignalP"/>
    </source>
</evidence>
<dbReference type="VEuPathDB" id="VectorBase:BGLAX_037980"/>
<feature type="compositionally biased region" description="Basic and acidic residues" evidence="1">
    <location>
        <begin position="330"/>
        <end position="352"/>
    </location>
</feature>
<dbReference type="AlphaFoldDB" id="A0A2C9KR58"/>
<feature type="region of interest" description="Disordered" evidence="1">
    <location>
        <begin position="321"/>
        <end position="352"/>
    </location>
</feature>